<reference evidence="13 14" key="1">
    <citation type="journal article" date="2014" name="Nat. Commun.">
        <title>Molecular traces of alternative social organization in a termite genome.</title>
        <authorList>
            <person name="Terrapon N."/>
            <person name="Li C."/>
            <person name="Robertson H.M."/>
            <person name="Ji L."/>
            <person name="Meng X."/>
            <person name="Booth W."/>
            <person name="Chen Z."/>
            <person name="Childers C.P."/>
            <person name="Glastad K.M."/>
            <person name="Gokhale K."/>
            <person name="Gowin J."/>
            <person name="Gronenberg W."/>
            <person name="Hermansen R.A."/>
            <person name="Hu H."/>
            <person name="Hunt B.G."/>
            <person name="Huylmans A.K."/>
            <person name="Khalil S.M."/>
            <person name="Mitchell R.D."/>
            <person name="Munoz-Torres M.C."/>
            <person name="Mustard J.A."/>
            <person name="Pan H."/>
            <person name="Reese J.T."/>
            <person name="Scharf M.E."/>
            <person name="Sun F."/>
            <person name="Vogel H."/>
            <person name="Xiao J."/>
            <person name="Yang W."/>
            <person name="Yang Z."/>
            <person name="Yang Z."/>
            <person name="Zhou J."/>
            <person name="Zhu J."/>
            <person name="Brent C.S."/>
            <person name="Elsik C.G."/>
            <person name="Goodisman M.A."/>
            <person name="Liberles D.A."/>
            <person name="Roe R.M."/>
            <person name="Vargo E.L."/>
            <person name="Vilcinskas A."/>
            <person name="Wang J."/>
            <person name="Bornberg-Bauer E."/>
            <person name="Korb J."/>
            <person name="Zhang G."/>
            <person name="Liebig J."/>
        </authorList>
    </citation>
    <scope>NUCLEOTIDE SEQUENCE [LARGE SCALE GENOMIC DNA]</scope>
    <source>
        <tissue evidence="13">Whole organism</tissue>
    </source>
</reference>
<proteinExistence type="inferred from homology"/>
<dbReference type="Proteomes" id="UP000027135">
    <property type="component" value="Unassembled WGS sequence"/>
</dbReference>
<feature type="compositionally biased region" description="Basic and acidic residues" evidence="10">
    <location>
        <begin position="325"/>
        <end position="353"/>
    </location>
</feature>
<evidence type="ECO:0000313" key="14">
    <source>
        <dbReference type="Proteomes" id="UP000027135"/>
    </source>
</evidence>
<feature type="compositionally biased region" description="Acidic residues" evidence="10">
    <location>
        <begin position="418"/>
        <end position="427"/>
    </location>
</feature>
<evidence type="ECO:0000256" key="5">
    <source>
        <dbReference type="ARBA" id="ARBA00022801"/>
    </source>
</evidence>
<keyword evidence="7 9" id="KW-0904">Protein phosphatase</keyword>
<dbReference type="PROSITE" id="PS51746">
    <property type="entry name" value="PPM_2"/>
    <property type="match status" value="1"/>
</dbReference>
<comment type="similarity">
    <text evidence="2 9">Belongs to the PP2C family.</text>
</comment>
<evidence type="ECO:0000259" key="12">
    <source>
        <dbReference type="PROSITE" id="PS51746"/>
    </source>
</evidence>
<evidence type="ECO:0000256" key="9">
    <source>
        <dbReference type="RuleBase" id="RU003465"/>
    </source>
</evidence>
<dbReference type="STRING" id="136037.A0A067R0S5"/>
<dbReference type="EMBL" id="KK852824">
    <property type="protein sequence ID" value="KDR15473.1"/>
    <property type="molecule type" value="Genomic_DNA"/>
</dbReference>
<feature type="compositionally biased region" description="Acidic residues" evidence="10">
    <location>
        <begin position="436"/>
        <end position="489"/>
    </location>
</feature>
<keyword evidence="11" id="KW-0472">Membrane</keyword>
<dbReference type="InterPro" id="IPR015655">
    <property type="entry name" value="PP2C"/>
</dbReference>
<evidence type="ECO:0000256" key="11">
    <source>
        <dbReference type="SAM" id="Phobius"/>
    </source>
</evidence>
<sequence length="716" mass="77825">MKLDTTIVIRFFFTFVLIVLNNMGAYLSEPITDKVSTDEVGKRVICGASSMQGWRVTQEDAHNCTLEYDTDTSFFAVYDGHGGHEVAAYSAQHLPDHLKKCEAYKKGDYTQALRDAFLEFDATLTTPEVVAVLKQIANNKDGDQNSASDEEEENVKNLYEEAEMPLEQVMAKYQHDHLNAVAKKIKEDCNSPVSPFLRGRRLCTPGASSSKYGTDTLLGSGNGSTGFDEEDEVEGDTEVSSSSTQHQCSSSSGDSRQHLGNSEADQTSGCSTSNGETKSGPGASEELKTKHKAAMPDSSGDSKLQNADKTADQSGDENSPFKVSEAGDLKQEVNGEIGEGDKRDAEQATRDCEGVTSSSAATAHENGEVVELENKGKCTSKASSSCDSNKEKKKNFALRYHTTTALYHSLLRGKDQCDSDTDDDGDESFQGADNSSTDDEDGDGADDDDDDDEEEEEEEDEEGLTEEEDNEDDDDCSMLDDEKDDDDDDFTMKMTEGPGSDSGCTAVVALLKGQELYVANSGDSRCVVCRKGKAIEMSLDHKPEDNAEKKRIVNAGGMVTKDGRVNGGLNLSRALGDHAYKQSEGLPAEEQMITALPDVRTLMIDPEQDEFMVLACDGIWNFMSSQEVVDFVRPRIQGGQTKLSQICEELFDHCLAPNTLSDGTGCDNMTAVIVQFRPELVNKSESKSVKRAAPPAIETISEPTKRPKTEEPATCV</sequence>
<name>A0A067R0S5_ZOONE</name>
<feature type="region of interest" description="Disordered" evidence="10">
    <location>
        <begin position="196"/>
        <end position="394"/>
    </location>
</feature>
<accession>A0A067R0S5</accession>
<evidence type="ECO:0000256" key="8">
    <source>
        <dbReference type="ARBA" id="ARBA00023211"/>
    </source>
</evidence>
<feature type="compositionally biased region" description="Basic and acidic residues" evidence="10">
    <location>
        <begin position="703"/>
        <end position="716"/>
    </location>
</feature>
<evidence type="ECO:0000256" key="10">
    <source>
        <dbReference type="SAM" id="MobiDB-lite"/>
    </source>
</evidence>
<dbReference type="InParanoid" id="A0A067R0S5"/>
<feature type="compositionally biased region" description="Low complexity" evidence="10">
    <location>
        <begin position="238"/>
        <end position="254"/>
    </location>
</feature>
<evidence type="ECO:0000256" key="2">
    <source>
        <dbReference type="ARBA" id="ARBA00006702"/>
    </source>
</evidence>
<evidence type="ECO:0000256" key="6">
    <source>
        <dbReference type="ARBA" id="ARBA00022842"/>
    </source>
</evidence>
<evidence type="ECO:0000256" key="4">
    <source>
        <dbReference type="ARBA" id="ARBA00022723"/>
    </source>
</evidence>
<keyword evidence="14" id="KW-1185">Reference proteome</keyword>
<evidence type="ECO:0000256" key="1">
    <source>
        <dbReference type="ARBA" id="ARBA00001936"/>
    </source>
</evidence>
<protein>
    <recommendedName>
        <fullName evidence="3">protein-serine/threonine phosphatase</fullName>
        <ecNumber evidence="3">3.1.3.16</ecNumber>
    </recommendedName>
</protein>
<keyword evidence="8" id="KW-0464">Manganese</keyword>
<evidence type="ECO:0000313" key="13">
    <source>
        <dbReference type="EMBL" id="KDR15473.1"/>
    </source>
</evidence>
<organism evidence="13 14">
    <name type="scientific">Zootermopsis nevadensis</name>
    <name type="common">Dampwood termite</name>
    <dbReference type="NCBI Taxonomy" id="136037"/>
    <lineage>
        <taxon>Eukaryota</taxon>
        <taxon>Metazoa</taxon>
        <taxon>Ecdysozoa</taxon>
        <taxon>Arthropoda</taxon>
        <taxon>Hexapoda</taxon>
        <taxon>Insecta</taxon>
        <taxon>Pterygota</taxon>
        <taxon>Neoptera</taxon>
        <taxon>Polyneoptera</taxon>
        <taxon>Dictyoptera</taxon>
        <taxon>Blattodea</taxon>
        <taxon>Blattoidea</taxon>
        <taxon>Termitoidae</taxon>
        <taxon>Termopsidae</taxon>
        <taxon>Zootermopsis</taxon>
    </lineage>
</organism>
<dbReference type="Pfam" id="PF00481">
    <property type="entry name" value="PP2C"/>
    <property type="match status" value="2"/>
</dbReference>
<dbReference type="InterPro" id="IPR000222">
    <property type="entry name" value="PP2C_BS"/>
</dbReference>
<keyword evidence="11" id="KW-1133">Transmembrane helix</keyword>
<dbReference type="PANTHER" id="PTHR13832">
    <property type="entry name" value="PROTEIN PHOSPHATASE 2C"/>
    <property type="match status" value="1"/>
</dbReference>
<dbReference type="EC" id="3.1.3.16" evidence="3"/>
<feature type="domain" description="PPM-type phosphatase" evidence="12">
    <location>
        <begin position="45"/>
        <end position="676"/>
    </location>
</feature>
<dbReference type="InterPro" id="IPR001932">
    <property type="entry name" value="PPM-type_phosphatase-like_dom"/>
</dbReference>
<keyword evidence="6" id="KW-0460">Magnesium</keyword>
<dbReference type="eggNOG" id="KOG0699">
    <property type="taxonomic scope" value="Eukaryota"/>
</dbReference>
<dbReference type="InterPro" id="IPR036457">
    <property type="entry name" value="PPM-type-like_dom_sf"/>
</dbReference>
<evidence type="ECO:0000256" key="3">
    <source>
        <dbReference type="ARBA" id="ARBA00013081"/>
    </source>
</evidence>
<dbReference type="PROSITE" id="PS01032">
    <property type="entry name" value="PPM_1"/>
    <property type="match status" value="1"/>
</dbReference>
<feature type="region of interest" description="Disordered" evidence="10">
    <location>
        <begin position="409"/>
        <end position="501"/>
    </location>
</feature>
<dbReference type="PANTHER" id="PTHR13832:SF803">
    <property type="entry name" value="PROTEIN PHOSPHATASE 1G"/>
    <property type="match status" value="1"/>
</dbReference>
<dbReference type="GO" id="GO:0004722">
    <property type="term" value="F:protein serine/threonine phosphatase activity"/>
    <property type="evidence" value="ECO:0007669"/>
    <property type="project" value="UniProtKB-EC"/>
</dbReference>
<dbReference type="SUPFAM" id="SSF81606">
    <property type="entry name" value="PP2C-like"/>
    <property type="match status" value="2"/>
</dbReference>
<dbReference type="Gene3D" id="3.60.40.10">
    <property type="entry name" value="PPM-type phosphatase domain"/>
    <property type="match status" value="2"/>
</dbReference>
<gene>
    <name evidence="13" type="ORF">L798_09180</name>
</gene>
<feature type="region of interest" description="Disordered" evidence="10">
    <location>
        <begin position="684"/>
        <end position="716"/>
    </location>
</feature>
<feature type="compositionally biased region" description="Acidic residues" evidence="10">
    <location>
        <begin position="227"/>
        <end position="237"/>
    </location>
</feature>
<comment type="cofactor">
    <cofactor evidence="1">
        <name>Mn(2+)</name>
        <dbReference type="ChEBI" id="CHEBI:29035"/>
    </cofactor>
</comment>
<dbReference type="SMART" id="SM00332">
    <property type="entry name" value="PP2Cc"/>
    <property type="match status" value="1"/>
</dbReference>
<keyword evidence="5 9" id="KW-0378">Hydrolase</keyword>
<dbReference type="GO" id="GO:0046872">
    <property type="term" value="F:metal ion binding"/>
    <property type="evidence" value="ECO:0007669"/>
    <property type="project" value="UniProtKB-KW"/>
</dbReference>
<feature type="compositionally biased region" description="Polar residues" evidence="10">
    <location>
        <begin position="206"/>
        <end position="219"/>
    </location>
</feature>
<dbReference type="FunCoup" id="A0A067R0S5">
    <property type="interactions" value="1899"/>
</dbReference>
<feature type="compositionally biased region" description="Polar residues" evidence="10">
    <location>
        <begin position="299"/>
        <end position="317"/>
    </location>
</feature>
<dbReference type="CDD" id="cd00143">
    <property type="entry name" value="PP2Cc"/>
    <property type="match status" value="1"/>
</dbReference>
<keyword evidence="4" id="KW-0479">Metal-binding</keyword>
<dbReference type="AlphaFoldDB" id="A0A067R0S5"/>
<keyword evidence="11" id="KW-0812">Transmembrane</keyword>
<dbReference type="OMA" id="GWHMFAV"/>
<feature type="transmembrane region" description="Helical" evidence="11">
    <location>
        <begin position="7"/>
        <end position="27"/>
    </location>
</feature>
<feature type="compositionally biased region" description="Polar residues" evidence="10">
    <location>
        <begin position="258"/>
        <end position="277"/>
    </location>
</feature>
<dbReference type="OrthoDB" id="10264738at2759"/>
<evidence type="ECO:0000256" key="7">
    <source>
        <dbReference type="ARBA" id="ARBA00022912"/>
    </source>
</evidence>